<dbReference type="CDD" id="cd01299">
    <property type="entry name" value="Met_dep_hydrolase_A"/>
    <property type="match status" value="1"/>
</dbReference>
<accession>A0ABQ5VCC2</accession>
<dbReference type="InterPro" id="IPR051781">
    <property type="entry name" value="Metallo-dep_Hydrolase"/>
</dbReference>
<dbReference type="SUPFAM" id="SSF51338">
    <property type="entry name" value="Composite domain of metallo-dependent hydrolases"/>
    <property type="match status" value="1"/>
</dbReference>
<gene>
    <name evidence="3" type="ORF">GCM10007853_29220</name>
</gene>
<name>A0ABQ5VCC2_9PROT</name>
<feature type="chain" id="PRO_5046418728" evidence="1">
    <location>
        <begin position="20"/>
        <end position="434"/>
    </location>
</feature>
<evidence type="ECO:0000256" key="1">
    <source>
        <dbReference type="SAM" id="SignalP"/>
    </source>
</evidence>
<proteinExistence type="predicted"/>
<dbReference type="InterPro" id="IPR006680">
    <property type="entry name" value="Amidohydro-rel"/>
</dbReference>
<keyword evidence="4" id="KW-1185">Reference proteome</keyword>
<feature type="domain" description="Amidohydrolase-related" evidence="2">
    <location>
        <begin position="83"/>
        <end position="428"/>
    </location>
</feature>
<dbReference type="Pfam" id="PF01979">
    <property type="entry name" value="Amidohydro_1"/>
    <property type="match status" value="1"/>
</dbReference>
<dbReference type="EMBL" id="BSNK01000002">
    <property type="protein sequence ID" value="GLQ25048.1"/>
    <property type="molecule type" value="Genomic_DNA"/>
</dbReference>
<reference evidence="3" key="2">
    <citation type="submission" date="2023-01" db="EMBL/GenBank/DDBJ databases">
        <title>Draft genome sequence of Algimonas ampicilliniresistens strain NBRC 108219.</title>
        <authorList>
            <person name="Sun Q."/>
            <person name="Mori K."/>
        </authorList>
    </citation>
    <scope>NUCLEOTIDE SEQUENCE</scope>
    <source>
        <strain evidence="3">NBRC 108219</strain>
    </source>
</reference>
<sequence length="434" mass="45689">MKTTLLMTAALMLAAPAFAHGDGHDTHEGFTLIHAGTVIAVPGETPLSNQTIIVNEGKIVGIEAGFMPDEEATIIDGKTMTFMPGLIDSHVHLRSDRDTGSRWDVVTMESGDVALQAAAHAKTTLMAGFTAVQDVGGPKEIFSLRRAINKGVIPGPHIRAAGSAISATGGHGDFHGFKGDILEMYQSQTICDGVADCRRAVRQAVKNGADVIKVTATGGVLSNTNAGTGQQLMDDELEAIVQTAATMGRKVTAHAHDKGGIDAALRAGIHSIEHGSFLDAETAALFKKHNAVLIPTVLAGKTVEGWANDPDTFLPPNSVKKALEVGPAMQDMARLAWENGVTIAFGTDTGVSKHGDNAKEFEYMVAAGMTPMQAIRSATVVAAKHIEMDDRIGTLEAGKEADIIAVDGDPLKDVAELMDVDFVMKGGVVYKHDR</sequence>
<dbReference type="Proteomes" id="UP001161391">
    <property type="component" value="Unassembled WGS sequence"/>
</dbReference>
<comment type="caution">
    <text evidence="3">The sequence shown here is derived from an EMBL/GenBank/DDBJ whole genome shotgun (WGS) entry which is preliminary data.</text>
</comment>
<dbReference type="SUPFAM" id="SSF51556">
    <property type="entry name" value="Metallo-dependent hydrolases"/>
    <property type="match status" value="1"/>
</dbReference>
<dbReference type="PANTHER" id="PTHR43135:SF3">
    <property type="entry name" value="ALPHA-D-RIBOSE 1-METHYLPHOSPHONATE 5-TRIPHOSPHATE DIPHOSPHATASE"/>
    <property type="match status" value="1"/>
</dbReference>
<organism evidence="3 4">
    <name type="scientific">Algimonas ampicilliniresistens</name>
    <dbReference type="NCBI Taxonomy" id="1298735"/>
    <lineage>
        <taxon>Bacteria</taxon>
        <taxon>Pseudomonadati</taxon>
        <taxon>Pseudomonadota</taxon>
        <taxon>Alphaproteobacteria</taxon>
        <taxon>Maricaulales</taxon>
        <taxon>Robiginitomaculaceae</taxon>
        <taxon>Algimonas</taxon>
    </lineage>
</organism>
<dbReference type="InterPro" id="IPR057744">
    <property type="entry name" value="OTAase-like"/>
</dbReference>
<keyword evidence="1" id="KW-0732">Signal</keyword>
<evidence type="ECO:0000313" key="4">
    <source>
        <dbReference type="Proteomes" id="UP001161391"/>
    </source>
</evidence>
<reference evidence="3" key="1">
    <citation type="journal article" date="2014" name="Int. J. Syst. Evol. Microbiol.">
        <title>Complete genome of a new Firmicutes species belonging to the dominant human colonic microbiota ('Ruminococcus bicirculans') reveals two chromosomes and a selective capacity to utilize plant glucans.</title>
        <authorList>
            <consortium name="NISC Comparative Sequencing Program"/>
            <person name="Wegmann U."/>
            <person name="Louis P."/>
            <person name="Goesmann A."/>
            <person name="Henrissat B."/>
            <person name="Duncan S.H."/>
            <person name="Flint H.J."/>
        </authorList>
    </citation>
    <scope>NUCLEOTIDE SEQUENCE</scope>
    <source>
        <strain evidence="3">NBRC 108219</strain>
    </source>
</reference>
<dbReference type="PANTHER" id="PTHR43135">
    <property type="entry name" value="ALPHA-D-RIBOSE 1-METHYLPHOSPHONATE 5-TRIPHOSPHATE DIPHOSPHATASE"/>
    <property type="match status" value="1"/>
</dbReference>
<protein>
    <submittedName>
        <fullName evidence="3">Xaa-Pro dipeptidase</fullName>
    </submittedName>
</protein>
<dbReference type="RefSeq" id="WP_284392160.1">
    <property type="nucleotide sequence ID" value="NZ_BSNK01000002.1"/>
</dbReference>
<dbReference type="InterPro" id="IPR011059">
    <property type="entry name" value="Metal-dep_hydrolase_composite"/>
</dbReference>
<evidence type="ECO:0000259" key="2">
    <source>
        <dbReference type="Pfam" id="PF01979"/>
    </source>
</evidence>
<evidence type="ECO:0000313" key="3">
    <source>
        <dbReference type="EMBL" id="GLQ25048.1"/>
    </source>
</evidence>
<dbReference type="InterPro" id="IPR032466">
    <property type="entry name" value="Metal_Hydrolase"/>
</dbReference>
<dbReference type="Gene3D" id="2.30.40.10">
    <property type="entry name" value="Urease, subunit C, domain 1"/>
    <property type="match status" value="1"/>
</dbReference>
<feature type="signal peptide" evidence="1">
    <location>
        <begin position="1"/>
        <end position="19"/>
    </location>
</feature>
<dbReference type="Gene3D" id="3.20.20.140">
    <property type="entry name" value="Metal-dependent hydrolases"/>
    <property type="match status" value="1"/>
</dbReference>